<dbReference type="SUPFAM" id="SSF52317">
    <property type="entry name" value="Class I glutamine amidotransferase-like"/>
    <property type="match status" value="1"/>
</dbReference>
<proteinExistence type="predicted"/>
<accession>A0A0J6SJ78</accession>
<dbReference type="NCBIfam" id="NF005458">
    <property type="entry name" value="PRK07053.1"/>
    <property type="match status" value="1"/>
</dbReference>
<dbReference type="EC" id="6.3.5.2" evidence="2"/>
<dbReference type="CDD" id="cd01741">
    <property type="entry name" value="GATase1_1"/>
    <property type="match status" value="1"/>
</dbReference>
<dbReference type="AlphaFoldDB" id="A0A0J6SJ78"/>
<evidence type="ECO:0000313" key="3">
    <source>
        <dbReference type="Proteomes" id="UP000035955"/>
    </source>
</evidence>
<dbReference type="Proteomes" id="UP000035955">
    <property type="component" value="Unassembled WGS sequence"/>
</dbReference>
<dbReference type="EMBL" id="LABY01000152">
    <property type="protein sequence ID" value="KMO33448.1"/>
    <property type="molecule type" value="Genomic_DNA"/>
</dbReference>
<dbReference type="InterPro" id="IPR029062">
    <property type="entry name" value="Class_I_gatase-like"/>
</dbReference>
<dbReference type="GO" id="GO:0016740">
    <property type="term" value="F:transferase activity"/>
    <property type="evidence" value="ECO:0007669"/>
    <property type="project" value="UniProtKB-KW"/>
</dbReference>
<evidence type="ECO:0000259" key="1">
    <source>
        <dbReference type="Pfam" id="PF00117"/>
    </source>
</evidence>
<dbReference type="PROSITE" id="PS51273">
    <property type="entry name" value="GATASE_TYPE_1"/>
    <property type="match status" value="1"/>
</dbReference>
<protein>
    <submittedName>
        <fullName evidence="2">Glutamine amidotransferase</fullName>
        <ecNumber evidence="2">6.3.5.2</ecNumber>
    </submittedName>
</protein>
<comment type="caution">
    <text evidence="2">The sequence shown here is derived from an EMBL/GenBank/DDBJ whole genome shotgun (WGS) entry which is preliminary data.</text>
</comment>
<feature type="domain" description="Glutamine amidotransferase" evidence="1">
    <location>
        <begin position="45"/>
        <end position="180"/>
    </location>
</feature>
<dbReference type="PANTHER" id="PTHR42695:SF5">
    <property type="entry name" value="GLUTAMINE AMIDOTRANSFERASE YLR126C-RELATED"/>
    <property type="match status" value="1"/>
</dbReference>
<keyword evidence="3" id="KW-1185">Reference proteome</keyword>
<gene>
    <name evidence="2" type="ORF">VQ02_20855</name>
</gene>
<dbReference type="InterPro" id="IPR017926">
    <property type="entry name" value="GATASE"/>
</dbReference>
<name>A0A0J6SJ78_9HYPH</name>
<dbReference type="PATRIC" id="fig|298794.3.peg.1516"/>
<keyword evidence="2" id="KW-0436">Ligase</keyword>
<dbReference type="OrthoDB" id="9813383at2"/>
<dbReference type="GO" id="GO:0005829">
    <property type="term" value="C:cytosol"/>
    <property type="evidence" value="ECO:0007669"/>
    <property type="project" value="TreeGrafter"/>
</dbReference>
<dbReference type="InterPro" id="IPR044992">
    <property type="entry name" value="ChyE-like"/>
</dbReference>
<dbReference type="Pfam" id="PF00117">
    <property type="entry name" value="GATase"/>
    <property type="match status" value="1"/>
</dbReference>
<dbReference type="GO" id="GO:0003922">
    <property type="term" value="F:GMP synthase (glutamine-hydrolyzing) activity"/>
    <property type="evidence" value="ECO:0007669"/>
    <property type="project" value="UniProtKB-EC"/>
</dbReference>
<dbReference type="Gene3D" id="3.40.50.880">
    <property type="match status" value="1"/>
</dbReference>
<dbReference type="PANTHER" id="PTHR42695">
    <property type="entry name" value="GLUTAMINE AMIDOTRANSFERASE YLR126C-RELATED"/>
    <property type="match status" value="1"/>
</dbReference>
<dbReference type="RefSeq" id="WP_048446129.1">
    <property type="nucleotide sequence ID" value="NZ_LABY01000152.1"/>
</dbReference>
<reference evidence="2 3" key="1">
    <citation type="submission" date="2015-03" db="EMBL/GenBank/DDBJ databases">
        <title>Genome sequencing of Methylobacterium variabile DSM 16961.</title>
        <authorList>
            <person name="Chaudhry V."/>
            <person name="Patil P.B."/>
        </authorList>
    </citation>
    <scope>NUCLEOTIDE SEQUENCE [LARGE SCALE GENOMIC DNA]</scope>
    <source>
        <strain evidence="2 3">DSM 16961</strain>
    </source>
</reference>
<keyword evidence="2" id="KW-0808">Transferase</keyword>
<sequence length="234" mass="25102">MQPTAIAIRHVAFEGLGILEPVLRRAGYGLRTCDAGIDDLRAIEPTRDDLLIVLGGPIGACEDDRYPFLTEELHVIERRLAAGRPTLGICLGAQLMARALGARVHPVPAKEIGWAPLTLTAAGRSSPLAHLDGRAVLHWHGDTFDLPPGAALLASTDACAHQAFALDRHALGLQFHGEAEAADIERWLIGHACEIAAAGLDPRRLRADSAQHGPRLREAGARLFSDWLAGLDRT</sequence>
<evidence type="ECO:0000313" key="2">
    <source>
        <dbReference type="EMBL" id="KMO33448.1"/>
    </source>
</evidence>
<organism evidence="2 3">
    <name type="scientific">Methylobacterium variabile</name>
    <dbReference type="NCBI Taxonomy" id="298794"/>
    <lineage>
        <taxon>Bacteria</taxon>
        <taxon>Pseudomonadati</taxon>
        <taxon>Pseudomonadota</taxon>
        <taxon>Alphaproteobacteria</taxon>
        <taxon>Hyphomicrobiales</taxon>
        <taxon>Methylobacteriaceae</taxon>
        <taxon>Methylobacterium</taxon>
    </lineage>
</organism>
<keyword evidence="2" id="KW-0315">Glutamine amidotransferase</keyword>